<dbReference type="EMBL" id="CCYD01000349">
    <property type="protein sequence ID" value="CEG39066.1"/>
    <property type="molecule type" value="Genomic_DNA"/>
</dbReference>
<dbReference type="OMA" id="RTARTHY"/>
<dbReference type="OrthoDB" id="128933at2759"/>
<feature type="coiled-coil region" evidence="1">
    <location>
        <begin position="131"/>
        <end position="158"/>
    </location>
</feature>
<dbReference type="RefSeq" id="XP_024575435.1">
    <property type="nucleotide sequence ID" value="XM_024724572.1"/>
</dbReference>
<sequence length="659" mass="81455">MNVSVSSQCVSDQLYRAIFLEWKALVSNCQQKHTRSDHFKNCLEKQIQLKWVLHHHWKIILRRSYSAWKKLLMMKQAQKENEMLAIFFNTQRLLVDKFNKWSKYVMVKQSNLARVAALLRQCQLHLLSRGVRKWRRQAVSLQRQRQNEKRAVQLLLKRQRLAYALKQLWTWKTSRIRTRNQAKKIQNSRVMASCFQCWQQFFQSRLAYAQSIRVHERVQRKRFMLQWKKYWQQRRVYDKKRLQARVFRCVFVEQSVLTTWRYVVQIERKAKAALAFNTAKILDKRFSIWKSQIRVLQQMKQMSQNQRANQLRAHFEAWMQFVATTRQMHEKLIRVLRFKINHCVLRVWLSWRQLVHDKRQKQLAVKLAAEFYKRFLTSDIVVVWKMRATRWHRKRILMDQALLQWRNSLLCQSFQSLVLWKQVERTLKHLHNKLVTWLSERHKRHVISNLRALCMEVNRKRNLHTKACIHWKHQHQQKYWRSLVQWFHVAQDYKFKCFRADTFTRSYLMRRYLRTFQAHIYYRQQQKEKISSISHRYYLSVVKRILYQWNLLTDFRIKFRALRHKTLLSQRRQGLQQWHQLVITQSYILTQMHHMAHKRRRRELVIWFNHWESVCTDQWLNNQLIAYHQRHAQRDSRLRHVFKVLKLLLSDRHDRKVSS</sequence>
<proteinExistence type="predicted"/>
<organism evidence="2 3">
    <name type="scientific">Plasmopara halstedii</name>
    <name type="common">Downy mildew of sunflower</name>
    <dbReference type="NCBI Taxonomy" id="4781"/>
    <lineage>
        <taxon>Eukaryota</taxon>
        <taxon>Sar</taxon>
        <taxon>Stramenopiles</taxon>
        <taxon>Oomycota</taxon>
        <taxon>Peronosporomycetes</taxon>
        <taxon>Peronosporales</taxon>
        <taxon>Peronosporaceae</taxon>
        <taxon>Plasmopara</taxon>
    </lineage>
</organism>
<evidence type="ECO:0008006" key="4">
    <source>
        <dbReference type="Google" id="ProtNLM"/>
    </source>
</evidence>
<evidence type="ECO:0000256" key="1">
    <source>
        <dbReference type="SAM" id="Coils"/>
    </source>
</evidence>
<evidence type="ECO:0000313" key="2">
    <source>
        <dbReference type="EMBL" id="CEG39066.1"/>
    </source>
</evidence>
<dbReference type="GeneID" id="36404184"/>
<dbReference type="AlphaFoldDB" id="A0A0P1AET5"/>
<dbReference type="Proteomes" id="UP000054928">
    <property type="component" value="Unassembled WGS sequence"/>
</dbReference>
<accession>A0A0P1AET5</accession>
<protein>
    <recommendedName>
        <fullName evidence="4">Sfi1 spindle body</fullName>
    </recommendedName>
</protein>
<reference evidence="3" key="1">
    <citation type="submission" date="2014-09" db="EMBL/GenBank/DDBJ databases">
        <authorList>
            <person name="Sharma Rahul"/>
            <person name="Thines Marco"/>
        </authorList>
    </citation>
    <scope>NUCLEOTIDE SEQUENCE [LARGE SCALE GENOMIC DNA]</scope>
</reference>
<keyword evidence="1" id="KW-0175">Coiled coil</keyword>
<keyword evidence="3" id="KW-1185">Reference proteome</keyword>
<name>A0A0P1AET5_PLAHL</name>
<evidence type="ECO:0000313" key="3">
    <source>
        <dbReference type="Proteomes" id="UP000054928"/>
    </source>
</evidence>